<comment type="caution">
    <text evidence="2">The sequence shown here is derived from an EMBL/GenBank/DDBJ whole genome shotgun (WGS) entry which is preliminary data.</text>
</comment>
<evidence type="ECO:0008006" key="4">
    <source>
        <dbReference type="Google" id="ProtNLM"/>
    </source>
</evidence>
<feature type="signal peptide" evidence="1">
    <location>
        <begin position="1"/>
        <end position="20"/>
    </location>
</feature>
<keyword evidence="1" id="KW-0732">Signal</keyword>
<proteinExistence type="predicted"/>
<gene>
    <name evidence="2" type="ORF">AZI86_08515</name>
</gene>
<organism evidence="2 3">
    <name type="scientific">Bdellovibrio bacteriovorus</name>
    <dbReference type="NCBI Taxonomy" id="959"/>
    <lineage>
        <taxon>Bacteria</taxon>
        <taxon>Pseudomonadati</taxon>
        <taxon>Bdellovibrionota</taxon>
        <taxon>Bdellovibrionia</taxon>
        <taxon>Bdellovibrionales</taxon>
        <taxon>Pseudobdellovibrionaceae</taxon>
        <taxon>Bdellovibrio</taxon>
    </lineage>
</organism>
<evidence type="ECO:0000313" key="3">
    <source>
        <dbReference type="Proteomes" id="UP000075320"/>
    </source>
</evidence>
<keyword evidence="3" id="KW-1185">Reference proteome</keyword>
<accession>A0A150WRN9</accession>
<sequence>MKTLSMIMILLTLGTTVAFAQKKSPPPAGDRNYLVSTYLWSPTLTFGKYIHPQGIFQLEAGGNIYRDANIESRFRINANYKHYFQNFWFGSEFFLKGGVEYMKMSYSANDYSSTQNKGLGFKGDNISTIFALGHEWRKRSWVLGVDWASVRIPLTWQISDERVSTGADWEIHQLHDEESIYLKNTRFEYFHLYIGYNF</sequence>
<evidence type="ECO:0000313" key="2">
    <source>
        <dbReference type="EMBL" id="KYG67046.1"/>
    </source>
</evidence>
<feature type="chain" id="PRO_5007573657" description="Outer membrane protein beta-barrel domain-containing protein" evidence="1">
    <location>
        <begin position="21"/>
        <end position="198"/>
    </location>
</feature>
<dbReference type="AlphaFoldDB" id="A0A150WRN9"/>
<reference evidence="2 3" key="1">
    <citation type="submission" date="2016-03" db="EMBL/GenBank/DDBJ databases">
        <authorList>
            <person name="Ploux O."/>
        </authorList>
    </citation>
    <scope>NUCLEOTIDE SEQUENCE [LARGE SCALE GENOMIC DNA]</scope>
    <source>
        <strain evidence="2 3">R0</strain>
    </source>
</reference>
<dbReference type="EMBL" id="LUKE01000001">
    <property type="protein sequence ID" value="KYG67046.1"/>
    <property type="molecule type" value="Genomic_DNA"/>
</dbReference>
<dbReference type="Proteomes" id="UP000075320">
    <property type="component" value="Unassembled WGS sequence"/>
</dbReference>
<protein>
    <recommendedName>
        <fullName evidence="4">Outer membrane protein beta-barrel domain-containing protein</fullName>
    </recommendedName>
</protein>
<evidence type="ECO:0000256" key="1">
    <source>
        <dbReference type="SAM" id="SignalP"/>
    </source>
</evidence>
<dbReference type="RefSeq" id="WP_061834623.1">
    <property type="nucleotide sequence ID" value="NZ_LUKE01000001.1"/>
</dbReference>
<name>A0A150WRN9_BDEBC</name>